<evidence type="ECO:0000313" key="7">
    <source>
        <dbReference type="EMBL" id="MDC1900454.1"/>
    </source>
</evidence>
<evidence type="ECO:0000256" key="1">
    <source>
        <dbReference type="ARBA" id="ARBA00022676"/>
    </source>
</evidence>
<reference evidence="8 9" key="1">
    <citation type="submission" date="2018-08" db="EMBL/GenBank/DDBJ databases">
        <title>A genome reference for cultivated species of the human gut microbiota.</title>
        <authorList>
            <person name="Zou Y."/>
            <person name="Xue W."/>
            <person name="Luo G."/>
        </authorList>
    </citation>
    <scope>NUCLEOTIDE SEQUENCE [LARGE SCALE GENOMIC DNA]</scope>
    <source>
        <strain evidence="8 9">AM50-4</strain>
    </source>
</reference>
<reference evidence="7" key="3">
    <citation type="submission" date="2022-10" db="EMBL/GenBank/DDBJ databases">
        <title>Human gut microbiome strain richness.</title>
        <authorList>
            <person name="Chen-Liaw A."/>
        </authorList>
    </citation>
    <scope>NUCLEOTIDE SEQUENCE</scope>
    <source>
        <strain evidence="7">1001713st1_F9_1001713B170221_170320</strain>
    </source>
</reference>
<evidence type="ECO:0000313" key="9">
    <source>
        <dbReference type="Proteomes" id="UP000283684"/>
    </source>
</evidence>
<dbReference type="CDD" id="cd03801">
    <property type="entry name" value="GT4_PimA-like"/>
    <property type="match status" value="1"/>
</dbReference>
<evidence type="ECO:0000313" key="6">
    <source>
        <dbReference type="EMBL" id="KAB4185464.1"/>
    </source>
</evidence>
<dbReference type="Pfam" id="PF00534">
    <property type="entry name" value="Glycos_transf_1"/>
    <property type="match status" value="1"/>
</dbReference>
<organism evidence="8 9">
    <name type="scientific">Bacteroides uniformis</name>
    <dbReference type="NCBI Taxonomy" id="820"/>
    <lineage>
        <taxon>Bacteria</taxon>
        <taxon>Pseudomonadati</taxon>
        <taxon>Bacteroidota</taxon>
        <taxon>Bacteroidia</taxon>
        <taxon>Bacteroidales</taxon>
        <taxon>Bacteroidaceae</taxon>
        <taxon>Bacteroides</taxon>
    </lineage>
</organism>
<dbReference type="RefSeq" id="WP_117958642.1">
    <property type="nucleotide sequence ID" value="NZ_CAXSUA010000006.1"/>
</dbReference>
<evidence type="ECO:0000259" key="3">
    <source>
        <dbReference type="Pfam" id="PF00534"/>
    </source>
</evidence>
<dbReference type="Proteomes" id="UP000438773">
    <property type="component" value="Unassembled WGS sequence"/>
</dbReference>
<dbReference type="Proteomes" id="UP000442334">
    <property type="component" value="Unassembled WGS sequence"/>
</dbReference>
<evidence type="ECO:0000313" key="11">
    <source>
        <dbReference type="Proteomes" id="UP000441711"/>
    </source>
</evidence>
<comment type="caution">
    <text evidence="8">The sequence shown here is derived from an EMBL/GenBank/DDBJ whole genome shotgun (WGS) entry which is preliminary data.</text>
</comment>
<dbReference type="InterPro" id="IPR001296">
    <property type="entry name" value="Glyco_trans_1"/>
</dbReference>
<gene>
    <name evidence="8" type="ORF">DW988_02950</name>
    <name evidence="6" type="ORF">GAQ34_10460</name>
    <name evidence="4" type="ORF">GAQ70_11315</name>
    <name evidence="5" type="ORF">GAQ75_10075</name>
    <name evidence="7" type="ORF">POZ10_07465</name>
</gene>
<dbReference type="Gene3D" id="3.40.50.2000">
    <property type="entry name" value="Glycogen Phosphorylase B"/>
    <property type="match status" value="2"/>
</dbReference>
<dbReference type="Proteomes" id="UP001222603">
    <property type="component" value="Unassembled WGS sequence"/>
</dbReference>
<dbReference type="Proteomes" id="UP000441711">
    <property type="component" value="Unassembled WGS sequence"/>
</dbReference>
<evidence type="ECO:0000313" key="4">
    <source>
        <dbReference type="EMBL" id="KAB4109126.1"/>
    </source>
</evidence>
<accession>A0A413NQI7</accession>
<name>A0A413NQI7_BACUN</name>
<dbReference type="EMBL" id="JAQNSI010000211">
    <property type="protein sequence ID" value="MDC1900454.1"/>
    <property type="molecule type" value="Genomic_DNA"/>
</dbReference>
<dbReference type="AlphaFoldDB" id="A0A413NQI7"/>
<sequence length="406" mass="47396">MKTVDVIRPGSLRTIIGPSGTLKRIIQNKDYFEHRGYLINVYTHDNINGSLYKPMDNSMNQSYIKNGIKKIKAYLRLKAKSMKLLAFIYLYRDYLNVKRLVNYYISLNKTPDILVFHSTTECYLYHKMKTNENSKVVLFFHSDGIPNKMLYSYYPCIKNSIIAKWLMRIHNEAFLSADKCVFIAKNGQDNFLKIYPDYPTKKTALILNGIEDFSVSEVEELKKVEQKYESFKYRLCSTGTINQRKGQRIIIEALAATKKDKREQIHLALIGEGPERVRLEKLVNDYGLAKNVTFEGLIENSQVYKYLYQNNIYILMSNNEGLPISIIEAMRTGLPVISTKISGIPELVDINGILIDPNVEQLTTIFDHMDEYDWNVMGKRSRERWKKDFTFDRMKKQYCDMLDSLF</sequence>
<evidence type="ECO:0000313" key="5">
    <source>
        <dbReference type="EMBL" id="KAB4124921.1"/>
    </source>
</evidence>
<dbReference type="PANTHER" id="PTHR12526">
    <property type="entry name" value="GLYCOSYLTRANSFERASE"/>
    <property type="match status" value="1"/>
</dbReference>
<evidence type="ECO:0000313" key="8">
    <source>
        <dbReference type="EMBL" id="RGZ50820.1"/>
    </source>
</evidence>
<dbReference type="EMBL" id="QSEE01000002">
    <property type="protein sequence ID" value="RGZ50820.1"/>
    <property type="molecule type" value="Genomic_DNA"/>
</dbReference>
<reference evidence="10 11" key="2">
    <citation type="journal article" date="2019" name="Nat. Med.">
        <title>A library of human gut bacterial isolates paired with longitudinal multiomics data enables mechanistic microbiome research.</title>
        <authorList>
            <person name="Poyet M."/>
            <person name="Groussin M."/>
            <person name="Gibbons S.M."/>
            <person name="Avila-Pacheco J."/>
            <person name="Jiang X."/>
            <person name="Kearney S.M."/>
            <person name="Perrotta A.R."/>
            <person name="Berdy B."/>
            <person name="Zhao S."/>
            <person name="Lieberman T.D."/>
            <person name="Swanson P.K."/>
            <person name="Smith M."/>
            <person name="Roesemann S."/>
            <person name="Alexander J.E."/>
            <person name="Rich S.A."/>
            <person name="Livny J."/>
            <person name="Vlamakis H."/>
            <person name="Clish C."/>
            <person name="Bullock K."/>
            <person name="Deik A."/>
            <person name="Scott J."/>
            <person name="Pierce K.A."/>
            <person name="Xavier R.J."/>
            <person name="Alm E.J."/>
        </authorList>
    </citation>
    <scope>NUCLEOTIDE SEQUENCE [LARGE SCALE GENOMIC DNA]</scope>
    <source>
        <strain evidence="6 12">BIOML-A21</strain>
        <strain evidence="4 11">BIOML-A36</strain>
        <strain evidence="5 10">BIOML-A37</strain>
    </source>
</reference>
<evidence type="ECO:0000313" key="10">
    <source>
        <dbReference type="Proteomes" id="UP000438773"/>
    </source>
</evidence>
<evidence type="ECO:0000313" key="12">
    <source>
        <dbReference type="Proteomes" id="UP000442334"/>
    </source>
</evidence>
<dbReference type="EMBL" id="WCUQ01000005">
    <property type="protein sequence ID" value="KAB4124921.1"/>
    <property type="molecule type" value="Genomic_DNA"/>
</dbReference>
<proteinExistence type="predicted"/>
<dbReference type="SUPFAM" id="SSF53756">
    <property type="entry name" value="UDP-Glycosyltransferase/glycogen phosphorylase"/>
    <property type="match status" value="1"/>
</dbReference>
<protein>
    <submittedName>
        <fullName evidence="4 8">Glycosyltransferase</fullName>
    </submittedName>
</protein>
<dbReference type="EMBL" id="WCUA01000009">
    <property type="protein sequence ID" value="KAB4185464.1"/>
    <property type="molecule type" value="Genomic_DNA"/>
</dbReference>
<keyword evidence="1" id="KW-0328">Glycosyltransferase</keyword>
<dbReference type="GO" id="GO:0016757">
    <property type="term" value="F:glycosyltransferase activity"/>
    <property type="evidence" value="ECO:0007669"/>
    <property type="project" value="UniProtKB-KW"/>
</dbReference>
<dbReference type="EMBL" id="WCUP01000007">
    <property type="protein sequence ID" value="KAB4109126.1"/>
    <property type="molecule type" value="Genomic_DNA"/>
</dbReference>
<keyword evidence="2 8" id="KW-0808">Transferase</keyword>
<evidence type="ECO:0000256" key="2">
    <source>
        <dbReference type="ARBA" id="ARBA00022679"/>
    </source>
</evidence>
<dbReference type="Proteomes" id="UP000283684">
    <property type="component" value="Unassembled WGS sequence"/>
</dbReference>
<feature type="domain" description="Glycosyl transferase family 1" evidence="3">
    <location>
        <begin position="222"/>
        <end position="362"/>
    </location>
</feature>
<dbReference type="PANTHER" id="PTHR12526:SF629">
    <property type="entry name" value="TEICHURONIC ACID BIOSYNTHESIS GLYCOSYLTRANSFERASE TUAH-RELATED"/>
    <property type="match status" value="1"/>
</dbReference>